<evidence type="ECO:0000313" key="3">
    <source>
        <dbReference type="Proteomes" id="UP001321749"/>
    </source>
</evidence>
<proteinExistence type="predicted"/>
<feature type="compositionally biased region" description="Polar residues" evidence="1">
    <location>
        <begin position="1"/>
        <end position="17"/>
    </location>
</feature>
<evidence type="ECO:0000313" key="2">
    <source>
        <dbReference type="EMBL" id="KAK4457135.1"/>
    </source>
</evidence>
<dbReference type="EMBL" id="MU865135">
    <property type="protein sequence ID" value="KAK4457135.1"/>
    <property type="molecule type" value="Genomic_DNA"/>
</dbReference>
<protein>
    <submittedName>
        <fullName evidence="2">Uncharacterized protein</fullName>
    </submittedName>
</protein>
<reference evidence="2" key="2">
    <citation type="submission" date="2023-06" db="EMBL/GenBank/DDBJ databases">
        <authorList>
            <consortium name="Lawrence Berkeley National Laboratory"/>
            <person name="Mondo S.J."/>
            <person name="Hensen N."/>
            <person name="Bonometti L."/>
            <person name="Westerberg I."/>
            <person name="Brannstrom I.O."/>
            <person name="Guillou S."/>
            <person name="Cros-Aarteil S."/>
            <person name="Calhoun S."/>
            <person name="Haridas S."/>
            <person name="Kuo A."/>
            <person name="Pangilinan J."/>
            <person name="Riley R."/>
            <person name="Labutti K."/>
            <person name="Andreopoulos B."/>
            <person name="Lipzen A."/>
            <person name="Chen C."/>
            <person name="Yanf M."/>
            <person name="Daum C."/>
            <person name="Ng V."/>
            <person name="Clum A."/>
            <person name="Steindorff A."/>
            <person name="Ohm R."/>
            <person name="Martin F."/>
            <person name="Silar P."/>
            <person name="Natvig D."/>
            <person name="Lalanne C."/>
            <person name="Gautier V."/>
            <person name="Ament-Velasquez S.L."/>
            <person name="Kruys A."/>
            <person name="Hutchinson M.I."/>
            <person name="Powell A.J."/>
            <person name="Barry K."/>
            <person name="Miller A.N."/>
            <person name="Grigoriev I.V."/>
            <person name="Debuchy R."/>
            <person name="Gladieux P."/>
            <person name="Thoren M.H."/>
            <person name="Johannesson H."/>
        </authorList>
    </citation>
    <scope>NUCLEOTIDE SEQUENCE</scope>
    <source>
        <strain evidence="2">PSN324</strain>
    </source>
</reference>
<accession>A0AAV9H9A5</accession>
<dbReference type="AlphaFoldDB" id="A0AAV9H9A5"/>
<evidence type="ECO:0000256" key="1">
    <source>
        <dbReference type="SAM" id="MobiDB-lite"/>
    </source>
</evidence>
<feature type="region of interest" description="Disordered" evidence="1">
    <location>
        <begin position="1"/>
        <end position="511"/>
    </location>
</feature>
<reference evidence="2" key="1">
    <citation type="journal article" date="2023" name="Mol. Phylogenet. Evol.">
        <title>Genome-scale phylogeny and comparative genomics of the fungal order Sordariales.</title>
        <authorList>
            <person name="Hensen N."/>
            <person name="Bonometti L."/>
            <person name="Westerberg I."/>
            <person name="Brannstrom I.O."/>
            <person name="Guillou S."/>
            <person name="Cros-Aarteil S."/>
            <person name="Calhoun S."/>
            <person name="Haridas S."/>
            <person name="Kuo A."/>
            <person name="Mondo S."/>
            <person name="Pangilinan J."/>
            <person name="Riley R."/>
            <person name="LaButti K."/>
            <person name="Andreopoulos B."/>
            <person name="Lipzen A."/>
            <person name="Chen C."/>
            <person name="Yan M."/>
            <person name="Daum C."/>
            <person name="Ng V."/>
            <person name="Clum A."/>
            <person name="Steindorff A."/>
            <person name="Ohm R.A."/>
            <person name="Martin F."/>
            <person name="Silar P."/>
            <person name="Natvig D.O."/>
            <person name="Lalanne C."/>
            <person name="Gautier V."/>
            <person name="Ament-Velasquez S.L."/>
            <person name="Kruys A."/>
            <person name="Hutchinson M.I."/>
            <person name="Powell A.J."/>
            <person name="Barry K."/>
            <person name="Miller A.N."/>
            <person name="Grigoriev I.V."/>
            <person name="Debuchy R."/>
            <person name="Gladieux P."/>
            <person name="Hiltunen Thoren M."/>
            <person name="Johannesson H."/>
        </authorList>
    </citation>
    <scope>NUCLEOTIDE SEQUENCE</scope>
    <source>
        <strain evidence="2">PSN324</strain>
    </source>
</reference>
<organism evidence="2 3">
    <name type="scientific">Cladorrhinum samala</name>
    <dbReference type="NCBI Taxonomy" id="585594"/>
    <lineage>
        <taxon>Eukaryota</taxon>
        <taxon>Fungi</taxon>
        <taxon>Dikarya</taxon>
        <taxon>Ascomycota</taxon>
        <taxon>Pezizomycotina</taxon>
        <taxon>Sordariomycetes</taxon>
        <taxon>Sordariomycetidae</taxon>
        <taxon>Sordariales</taxon>
        <taxon>Podosporaceae</taxon>
        <taxon>Cladorrhinum</taxon>
    </lineage>
</organism>
<feature type="compositionally biased region" description="Acidic residues" evidence="1">
    <location>
        <begin position="390"/>
        <end position="405"/>
    </location>
</feature>
<feature type="compositionally biased region" description="Polar residues" evidence="1">
    <location>
        <begin position="109"/>
        <end position="122"/>
    </location>
</feature>
<name>A0AAV9H9A5_9PEZI</name>
<comment type="caution">
    <text evidence="2">The sequence shown here is derived from an EMBL/GenBank/DDBJ whole genome shotgun (WGS) entry which is preliminary data.</text>
</comment>
<keyword evidence="3" id="KW-1185">Reference proteome</keyword>
<dbReference type="Proteomes" id="UP001321749">
    <property type="component" value="Unassembled WGS sequence"/>
</dbReference>
<feature type="compositionally biased region" description="Basic and acidic residues" evidence="1">
    <location>
        <begin position="209"/>
        <end position="223"/>
    </location>
</feature>
<feature type="compositionally biased region" description="Acidic residues" evidence="1">
    <location>
        <begin position="486"/>
        <end position="501"/>
    </location>
</feature>
<feature type="compositionally biased region" description="Polar residues" evidence="1">
    <location>
        <begin position="146"/>
        <end position="156"/>
    </location>
</feature>
<gene>
    <name evidence="2" type="ORF">QBC42DRAFT_279808</name>
</gene>
<feature type="compositionally biased region" description="Basic residues" evidence="1">
    <location>
        <begin position="349"/>
        <end position="358"/>
    </location>
</feature>
<feature type="compositionally biased region" description="Basic and acidic residues" evidence="1">
    <location>
        <begin position="62"/>
        <end position="77"/>
    </location>
</feature>
<feature type="compositionally biased region" description="Low complexity" evidence="1">
    <location>
        <begin position="251"/>
        <end position="260"/>
    </location>
</feature>
<feature type="compositionally biased region" description="Low complexity" evidence="1">
    <location>
        <begin position="411"/>
        <end position="441"/>
    </location>
</feature>
<sequence length="551" mass="60532">MDRLANLTSTSAVQPQESPDIEHSRRDSVTMTDVQRPPRLTDTSGLDLDDDVFGNLDDSLDDTEHAMEDIRDGHTRSTDTSSFNIAAFKRRPRQSSVAGRDDAPIRPSSRGQMTPSISTTLNFGRFKRRAREPSILGTARKDRSYRSASRGSQASRNAEILGDKHDSDEESGPDGESTPVETRRRSRRSRDAASLEYGSPSQPSRKRKSLEGHEDGREKRLAVEVESEPEQAEGAEQNEVVQSIEDGNQEPLSSPLSSPPVERWLQRDRLSTPGHDDDDPDMAPPLSDSASEGESPIAWPPINTLAQRRYVARPPPRAHKTPDLEDDIDSNISSPPSLTHSPNYDTSHKAKPAAKKKAPAPIPKPTTDALASLLPQRRSKRYAKKTTSDDPFDIDESDDANEDSELPALTKSHSASAAKKTKQQQQQQQQQQKEKAALSSKTASSNRKGKEKAAAPGKGKTRRTYGSRASDKENEGDSIVVASGNDNDDDGENMEDEEEGGGEVGDASQLHLEKFGEELHNAAKKFKEVDKYELSFEIVEPRSSSLGPDAR</sequence>